<keyword evidence="4" id="KW-1185">Reference proteome</keyword>
<evidence type="ECO:0000256" key="2">
    <source>
        <dbReference type="SAM" id="SignalP"/>
    </source>
</evidence>
<name>A0A484MRP5_9ASTE</name>
<dbReference type="AlphaFoldDB" id="A0A484MRP5"/>
<dbReference type="Proteomes" id="UP000595140">
    <property type="component" value="Unassembled WGS sequence"/>
</dbReference>
<keyword evidence="1" id="KW-0812">Transmembrane</keyword>
<dbReference type="EMBL" id="OOIL02004246">
    <property type="protein sequence ID" value="VFQ90856.1"/>
    <property type="molecule type" value="Genomic_DNA"/>
</dbReference>
<proteinExistence type="predicted"/>
<evidence type="ECO:0000313" key="4">
    <source>
        <dbReference type="Proteomes" id="UP000595140"/>
    </source>
</evidence>
<evidence type="ECO:0000313" key="3">
    <source>
        <dbReference type="EMBL" id="VFQ90856.1"/>
    </source>
</evidence>
<gene>
    <name evidence="3" type="ORF">CCAM_LOCUS32632</name>
</gene>
<reference evidence="3 4" key="1">
    <citation type="submission" date="2018-04" db="EMBL/GenBank/DDBJ databases">
        <authorList>
            <person name="Vogel A."/>
        </authorList>
    </citation>
    <scope>NUCLEOTIDE SEQUENCE [LARGE SCALE GENOMIC DNA]</scope>
</reference>
<keyword evidence="1" id="KW-1133">Transmembrane helix</keyword>
<organism evidence="3 4">
    <name type="scientific">Cuscuta campestris</name>
    <dbReference type="NCBI Taxonomy" id="132261"/>
    <lineage>
        <taxon>Eukaryota</taxon>
        <taxon>Viridiplantae</taxon>
        <taxon>Streptophyta</taxon>
        <taxon>Embryophyta</taxon>
        <taxon>Tracheophyta</taxon>
        <taxon>Spermatophyta</taxon>
        <taxon>Magnoliopsida</taxon>
        <taxon>eudicotyledons</taxon>
        <taxon>Gunneridae</taxon>
        <taxon>Pentapetalae</taxon>
        <taxon>asterids</taxon>
        <taxon>lamiids</taxon>
        <taxon>Solanales</taxon>
        <taxon>Convolvulaceae</taxon>
        <taxon>Cuscuteae</taxon>
        <taxon>Cuscuta</taxon>
        <taxon>Cuscuta subgen. Grammica</taxon>
        <taxon>Cuscuta sect. Cleistogrammica</taxon>
    </lineage>
</organism>
<feature type="chain" id="PRO_5019804654" description="Secreted protein" evidence="2">
    <location>
        <begin position="22"/>
        <end position="96"/>
    </location>
</feature>
<evidence type="ECO:0000256" key="1">
    <source>
        <dbReference type="SAM" id="Phobius"/>
    </source>
</evidence>
<feature type="signal peptide" evidence="2">
    <location>
        <begin position="1"/>
        <end position="21"/>
    </location>
</feature>
<evidence type="ECO:0008006" key="5">
    <source>
        <dbReference type="Google" id="ProtNLM"/>
    </source>
</evidence>
<feature type="transmembrane region" description="Helical" evidence="1">
    <location>
        <begin position="72"/>
        <end position="94"/>
    </location>
</feature>
<protein>
    <recommendedName>
        <fullName evidence="5">Secreted protein</fullName>
    </recommendedName>
</protein>
<keyword evidence="1" id="KW-0472">Membrane</keyword>
<accession>A0A484MRP5</accession>
<keyword evidence="2" id="KW-0732">Signal</keyword>
<sequence>MAVLRILVAHCFGFFVVGRRAWPSESSSFNWRVAITARSLEKDKSIAALRQKNLEGHRWRIFHGEGQVRMCYLYIHVVIQFVLFSVHLWQAIFLGP</sequence>